<reference evidence="2" key="1">
    <citation type="submission" date="2020-08" db="EMBL/GenBank/DDBJ databases">
        <title>Genome sequencing and assembly of the red palm weevil Rhynchophorus ferrugineus.</title>
        <authorList>
            <person name="Dias G.B."/>
            <person name="Bergman C.M."/>
            <person name="Manee M."/>
        </authorList>
    </citation>
    <scope>NUCLEOTIDE SEQUENCE</scope>
    <source>
        <strain evidence="2">AA-2017</strain>
        <tissue evidence="2">Whole larva</tissue>
    </source>
</reference>
<comment type="caution">
    <text evidence="2">The sequence shown here is derived from an EMBL/GenBank/DDBJ whole genome shotgun (WGS) entry which is preliminary data.</text>
</comment>
<protein>
    <submittedName>
        <fullName evidence="2">Uncharacterized protein</fullName>
    </submittedName>
</protein>
<dbReference type="AlphaFoldDB" id="A0A834IEC3"/>
<dbReference type="Proteomes" id="UP000625711">
    <property type="component" value="Unassembled WGS sequence"/>
</dbReference>
<proteinExistence type="predicted"/>
<feature type="region of interest" description="Disordered" evidence="1">
    <location>
        <begin position="15"/>
        <end position="35"/>
    </location>
</feature>
<organism evidence="2 3">
    <name type="scientific">Rhynchophorus ferrugineus</name>
    <name type="common">Red palm weevil</name>
    <name type="synonym">Curculio ferrugineus</name>
    <dbReference type="NCBI Taxonomy" id="354439"/>
    <lineage>
        <taxon>Eukaryota</taxon>
        <taxon>Metazoa</taxon>
        <taxon>Ecdysozoa</taxon>
        <taxon>Arthropoda</taxon>
        <taxon>Hexapoda</taxon>
        <taxon>Insecta</taxon>
        <taxon>Pterygota</taxon>
        <taxon>Neoptera</taxon>
        <taxon>Endopterygota</taxon>
        <taxon>Coleoptera</taxon>
        <taxon>Polyphaga</taxon>
        <taxon>Cucujiformia</taxon>
        <taxon>Curculionidae</taxon>
        <taxon>Dryophthorinae</taxon>
        <taxon>Rhynchophorus</taxon>
    </lineage>
</organism>
<keyword evidence="3" id="KW-1185">Reference proteome</keyword>
<name>A0A834IEC3_RHYFE</name>
<sequence length="130" mass="14609">MLLLNKDWLVIEEPEETKTHYDPRSPPRHPADSLYPETPLQVALVAKLDPAQTAHGEGVVVSRHQRAQMKITSSFIRLQMALDAFRHYRVEGEAGRRGVLTVVCLRTGPMKGVERDNGMSGIRANARRPD</sequence>
<accession>A0A834IEC3</accession>
<evidence type="ECO:0000313" key="3">
    <source>
        <dbReference type="Proteomes" id="UP000625711"/>
    </source>
</evidence>
<evidence type="ECO:0000313" key="2">
    <source>
        <dbReference type="EMBL" id="KAF7279245.1"/>
    </source>
</evidence>
<dbReference type="EMBL" id="JAACXV010000372">
    <property type="protein sequence ID" value="KAF7279245.1"/>
    <property type="molecule type" value="Genomic_DNA"/>
</dbReference>
<gene>
    <name evidence="2" type="ORF">GWI33_007512</name>
</gene>
<evidence type="ECO:0000256" key="1">
    <source>
        <dbReference type="SAM" id="MobiDB-lite"/>
    </source>
</evidence>
<feature type="compositionally biased region" description="Basic and acidic residues" evidence="1">
    <location>
        <begin position="16"/>
        <end position="31"/>
    </location>
</feature>